<dbReference type="InterPro" id="IPR002893">
    <property type="entry name" value="Znf_MYND"/>
</dbReference>
<sequence length="611" mass="69010">MEYRNDILRKVGATPARYIATARQRNRAGFTALRELSMVWTDIPVTLDLRVVDLFLSHLREDSVPPSGRQWQLDADFAFFALSALAFLPRLPRDTKYDVQCTAILRAWPGINKWSQYIYDAHISSPPDRQRMFLDGLIKVFFSFSEVDTFSAPMVDTPGCLELVTKLWTLDDVPVASRSAATSIGVAQTLASLLKTFACRGSTDPDIYDRVVEAAGGDAEFVIQLCLDRVKKCTKSLDAHGGSYNLVAQIDVLTHLCMPNVHPLRKALYAGDGIPLVTSAFVALSLILSRDPTEEAVTLLDLFIIFFSIYIAGDSDYLSVIRAAKAGFLLAFLDCSAAFPRMSQATIDRALAIVHDILPPYTVYRSFLEATTPFVEKLDEPHYARLFAVPMTQAAFAPFFSQRVKRLPALLCEIEIKNEGSPRRCDNMKCHHLDAKNKFKICNGCRSMYYCSPECQKLDWKATHRNLCKSLNTDRSRYLAKNRPKSDADSLQGFVQWTTDVNFAAFHEIAERNFPNIPHEYLMPCIDFTRVPETFSVKNIAVPGVALATDGDNHFEEGEDSRWEEELRVIVDKFHQVGMTTVQSLRRTGTTVELMWTPIERRNFWTDKSTE</sequence>
<protein>
    <recommendedName>
        <fullName evidence="5">MYND-type domain-containing protein</fullName>
    </recommendedName>
</protein>
<dbReference type="EMBL" id="JARKIF010000011">
    <property type="protein sequence ID" value="KAJ7627020.1"/>
    <property type="molecule type" value="Genomic_DNA"/>
</dbReference>
<organism evidence="6 7">
    <name type="scientific">Roridomyces roridus</name>
    <dbReference type="NCBI Taxonomy" id="1738132"/>
    <lineage>
        <taxon>Eukaryota</taxon>
        <taxon>Fungi</taxon>
        <taxon>Dikarya</taxon>
        <taxon>Basidiomycota</taxon>
        <taxon>Agaricomycotina</taxon>
        <taxon>Agaricomycetes</taxon>
        <taxon>Agaricomycetidae</taxon>
        <taxon>Agaricales</taxon>
        <taxon>Marasmiineae</taxon>
        <taxon>Mycenaceae</taxon>
        <taxon>Roridomyces</taxon>
    </lineage>
</organism>
<evidence type="ECO:0000259" key="5">
    <source>
        <dbReference type="PROSITE" id="PS50865"/>
    </source>
</evidence>
<evidence type="ECO:0000313" key="7">
    <source>
        <dbReference type="Proteomes" id="UP001221142"/>
    </source>
</evidence>
<keyword evidence="1" id="KW-0479">Metal-binding</keyword>
<name>A0AAD7FLT2_9AGAR</name>
<dbReference type="Proteomes" id="UP001221142">
    <property type="component" value="Unassembled WGS sequence"/>
</dbReference>
<dbReference type="GO" id="GO:0008270">
    <property type="term" value="F:zinc ion binding"/>
    <property type="evidence" value="ECO:0007669"/>
    <property type="project" value="UniProtKB-KW"/>
</dbReference>
<keyword evidence="7" id="KW-1185">Reference proteome</keyword>
<dbReference type="PROSITE" id="PS50865">
    <property type="entry name" value="ZF_MYND_2"/>
    <property type="match status" value="1"/>
</dbReference>
<feature type="domain" description="MYND-type" evidence="5">
    <location>
        <begin position="430"/>
        <end position="468"/>
    </location>
</feature>
<evidence type="ECO:0000256" key="4">
    <source>
        <dbReference type="PROSITE-ProRule" id="PRU00134"/>
    </source>
</evidence>
<dbReference type="Pfam" id="PF01753">
    <property type="entry name" value="zf-MYND"/>
    <property type="match status" value="1"/>
</dbReference>
<dbReference type="SUPFAM" id="SSF144232">
    <property type="entry name" value="HIT/MYND zinc finger-like"/>
    <property type="match status" value="1"/>
</dbReference>
<evidence type="ECO:0000313" key="6">
    <source>
        <dbReference type="EMBL" id="KAJ7627020.1"/>
    </source>
</evidence>
<reference evidence="6" key="1">
    <citation type="submission" date="2023-03" db="EMBL/GenBank/DDBJ databases">
        <title>Massive genome expansion in bonnet fungi (Mycena s.s.) driven by repeated elements and novel gene families across ecological guilds.</title>
        <authorList>
            <consortium name="Lawrence Berkeley National Laboratory"/>
            <person name="Harder C.B."/>
            <person name="Miyauchi S."/>
            <person name="Viragh M."/>
            <person name="Kuo A."/>
            <person name="Thoen E."/>
            <person name="Andreopoulos B."/>
            <person name="Lu D."/>
            <person name="Skrede I."/>
            <person name="Drula E."/>
            <person name="Henrissat B."/>
            <person name="Morin E."/>
            <person name="Kohler A."/>
            <person name="Barry K."/>
            <person name="LaButti K."/>
            <person name="Morin E."/>
            <person name="Salamov A."/>
            <person name="Lipzen A."/>
            <person name="Mereny Z."/>
            <person name="Hegedus B."/>
            <person name="Baldrian P."/>
            <person name="Stursova M."/>
            <person name="Weitz H."/>
            <person name="Taylor A."/>
            <person name="Grigoriev I.V."/>
            <person name="Nagy L.G."/>
            <person name="Martin F."/>
            <person name="Kauserud H."/>
        </authorList>
    </citation>
    <scope>NUCLEOTIDE SEQUENCE</scope>
    <source>
        <strain evidence="6">9284</strain>
    </source>
</reference>
<keyword evidence="2 4" id="KW-0863">Zinc-finger</keyword>
<proteinExistence type="predicted"/>
<dbReference type="AlphaFoldDB" id="A0AAD7FLT2"/>
<evidence type="ECO:0000256" key="1">
    <source>
        <dbReference type="ARBA" id="ARBA00022723"/>
    </source>
</evidence>
<keyword evidence="3" id="KW-0862">Zinc</keyword>
<dbReference type="Gene3D" id="6.10.140.2220">
    <property type="match status" value="1"/>
</dbReference>
<evidence type="ECO:0000256" key="2">
    <source>
        <dbReference type="ARBA" id="ARBA00022771"/>
    </source>
</evidence>
<evidence type="ECO:0000256" key="3">
    <source>
        <dbReference type="ARBA" id="ARBA00022833"/>
    </source>
</evidence>
<comment type="caution">
    <text evidence="6">The sequence shown here is derived from an EMBL/GenBank/DDBJ whole genome shotgun (WGS) entry which is preliminary data.</text>
</comment>
<gene>
    <name evidence="6" type="ORF">FB45DRAFT_1059877</name>
</gene>
<accession>A0AAD7FLT2</accession>